<organism evidence="2 3">
    <name type="scientific">Phytophthora fragariaefolia</name>
    <dbReference type="NCBI Taxonomy" id="1490495"/>
    <lineage>
        <taxon>Eukaryota</taxon>
        <taxon>Sar</taxon>
        <taxon>Stramenopiles</taxon>
        <taxon>Oomycota</taxon>
        <taxon>Peronosporomycetes</taxon>
        <taxon>Peronosporales</taxon>
        <taxon>Peronosporaceae</taxon>
        <taxon>Phytophthora</taxon>
    </lineage>
</organism>
<sequence>MAKSVTSWLSEASRLILVTSKTTISTLKYVDRIESSISPPHDLSSTIHAQYSYTGRPRNTSEYLSGLERIVSLISWRIAGPFPSRPLPRAYLSISTSYVRQVSPAKPISSIAYPMEWNRQLLSAGITRRMKAVVDLANAPPVFGASLSTRTEPVRIPRDDKVLSCSDPSEHQQLPPFTLSSRELS</sequence>
<evidence type="ECO:0000256" key="1">
    <source>
        <dbReference type="SAM" id="MobiDB-lite"/>
    </source>
</evidence>
<accession>A0A9W6XN69</accession>
<evidence type="ECO:0000313" key="3">
    <source>
        <dbReference type="Proteomes" id="UP001165121"/>
    </source>
</evidence>
<gene>
    <name evidence="2" type="ORF">Pfra01_001355100</name>
</gene>
<reference evidence="2" key="1">
    <citation type="submission" date="2023-04" db="EMBL/GenBank/DDBJ databases">
        <title>Phytophthora fragariaefolia NBRC 109709.</title>
        <authorList>
            <person name="Ichikawa N."/>
            <person name="Sato H."/>
            <person name="Tonouchi N."/>
        </authorList>
    </citation>
    <scope>NUCLEOTIDE SEQUENCE</scope>
    <source>
        <strain evidence="2">NBRC 109709</strain>
    </source>
</reference>
<protein>
    <submittedName>
        <fullName evidence="2">Unnamed protein product</fullName>
    </submittedName>
</protein>
<comment type="caution">
    <text evidence="2">The sequence shown here is derived from an EMBL/GenBank/DDBJ whole genome shotgun (WGS) entry which is preliminary data.</text>
</comment>
<proteinExistence type="predicted"/>
<dbReference type="Proteomes" id="UP001165121">
    <property type="component" value="Unassembled WGS sequence"/>
</dbReference>
<feature type="region of interest" description="Disordered" evidence="1">
    <location>
        <begin position="163"/>
        <end position="185"/>
    </location>
</feature>
<keyword evidence="3" id="KW-1185">Reference proteome</keyword>
<evidence type="ECO:0000313" key="2">
    <source>
        <dbReference type="EMBL" id="GMF42001.1"/>
    </source>
</evidence>
<name>A0A9W6XN69_9STRA</name>
<dbReference type="EMBL" id="BSXT01001390">
    <property type="protein sequence ID" value="GMF42001.1"/>
    <property type="molecule type" value="Genomic_DNA"/>
</dbReference>
<dbReference type="AlphaFoldDB" id="A0A9W6XN69"/>